<proteinExistence type="predicted"/>
<gene>
    <name evidence="1" type="ORF">JCM19239_938</name>
</gene>
<sequence>MKDTTLAHLRDLTQTLESNKHLFNRHKLRAALQGKLPELPIMKLEFNTKRGKTLHILNTTNQCFTRFNGAESTLIQKACVVTISAIQELSLDTGTVHEVD</sequence>
<organism evidence="1 2">
    <name type="scientific">Vibrio variabilis</name>
    <dbReference type="NCBI Taxonomy" id="990271"/>
    <lineage>
        <taxon>Bacteria</taxon>
        <taxon>Pseudomonadati</taxon>
        <taxon>Pseudomonadota</taxon>
        <taxon>Gammaproteobacteria</taxon>
        <taxon>Vibrionales</taxon>
        <taxon>Vibrionaceae</taxon>
        <taxon>Vibrio</taxon>
    </lineage>
</organism>
<reference evidence="2" key="1">
    <citation type="submission" date="2014-09" db="EMBL/GenBank/DDBJ databases">
        <title>Vibrio variabilis JCM 19239. (C206) whole genome shotgun sequence.</title>
        <authorList>
            <person name="Sawabe T."/>
            <person name="Meirelles P."/>
            <person name="Nakanishi M."/>
            <person name="Sayaka M."/>
            <person name="Hattori M."/>
            <person name="Ohkuma M."/>
        </authorList>
    </citation>
    <scope>NUCLEOTIDE SEQUENCE [LARGE SCALE GENOMIC DNA]</scope>
    <source>
        <strain evidence="2">JCM 19239</strain>
    </source>
</reference>
<accession>A0ABQ0JBZ4</accession>
<evidence type="ECO:0000313" key="1">
    <source>
        <dbReference type="EMBL" id="GAL26266.1"/>
    </source>
</evidence>
<dbReference type="Proteomes" id="UP000029223">
    <property type="component" value="Unassembled WGS sequence"/>
</dbReference>
<keyword evidence="2" id="KW-1185">Reference proteome</keyword>
<comment type="caution">
    <text evidence="1">The sequence shown here is derived from an EMBL/GenBank/DDBJ whole genome shotgun (WGS) entry which is preliminary data.</text>
</comment>
<name>A0ABQ0JBZ4_9VIBR</name>
<evidence type="ECO:0000313" key="2">
    <source>
        <dbReference type="Proteomes" id="UP000029223"/>
    </source>
</evidence>
<dbReference type="EMBL" id="BBMS01000016">
    <property type="protein sequence ID" value="GAL26266.1"/>
    <property type="molecule type" value="Genomic_DNA"/>
</dbReference>
<protein>
    <submittedName>
        <fullName evidence="1">Uncharacterized protein</fullName>
    </submittedName>
</protein>